<name>A0A060C969_9HYPH</name>
<dbReference type="EMBL" id="KF124162">
    <property type="protein sequence ID" value="AIA91477.1"/>
    <property type="molecule type" value="Genomic_DNA"/>
</dbReference>
<feature type="non-terminal residue" evidence="2">
    <location>
        <position position="85"/>
    </location>
</feature>
<evidence type="ECO:0000313" key="2">
    <source>
        <dbReference type="EMBL" id="AIA91477.1"/>
    </source>
</evidence>
<proteinExistence type="predicted"/>
<reference evidence="2" key="1">
    <citation type="journal article" date="2013" name="Environ. Microbiol.">
        <title>Seasonally variable intestinal metagenomes of the red palm weevil (Rhynchophorus ferrugineus).</title>
        <authorList>
            <person name="Jia S."/>
            <person name="Zhang X."/>
            <person name="Zhang G."/>
            <person name="Yin A."/>
            <person name="Zhang S."/>
            <person name="Li F."/>
            <person name="Wang L."/>
            <person name="Zhao D."/>
            <person name="Yun Q."/>
            <person name="Tala"/>
            <person name="Wang J."/>
            <person name="Sun G."/>
            <person name="Baabdullah M."/>
            <person name="Yu X."/>
            <person name="Hu S."/>
            <person name="Al-Mssallem I.S."/>
            <person name="Yu J."/>
        </authorList>
    </citation>
    <scope>NUCLEOTIDE SEQUENCE</scope>
</reference>
<evidence type="ECO:0000256" key="1">
    <source>
        <dbReference type="SAM" id="MobiDB-lite"/>
    </source>
</evidence>
<feature type="region of interest" description="Disordered" evidence="1">
    <location>
        <begin position="1"/>
        <end position="22"/>
    </location>
</feature>
<dbReference type="AlphaFoldDB" id="A0A060C969"/>
<protein>
    <submittedName>
        <fullName evidence="2">CAZy families GH23 protein</fullName>
    </submittedName>
</protein>
<accession>A0A060C969</accession>
<sequence length="85" mass="8613">MPIPKGKAGRLPTTGAAKETRAGAARPLRTALAAAFISSAACFPAFGASKACEAEIVRAADRYDVPAGILYAVGLAETGKRGSLH</sequence>
<organism evidence="2">
    <name type="scientific">uncultured Mesorhizobium sp</name>
    <dbReference type="NCBI Taxonomy" id="233795"/>
    <lineage>
        <taxon>Bacteria</taxon>
        <taxon>Pseudomonadati</taxon>
        <taxon>Pseudomonadota</taxon>
        <taxon>Alphaproteobacteria</taxon>
        <taxon>Hyphomicrobiales</taxon>
        <taxon>Phyllobacteriaceae</taxon>
        <taxon>Mesorhizobium</taxon>
        <taxon>environmental samples</taxon>
    </lineage>
</organism>